<evidence type="ECO:0000256" key="1">
    <source>
        <dbReference type="ARBA" id="ARBA00005417"/>
    </source>
</evidence>
<dbReference type="SUPFAM" id="SSF52540">
    <property type="entry name" value="P-loop containing nucleoside triphosphate hydrolases"/>
    <property type="match status" value="1"/>
</dbReference>
<dbReference type="SMART" id="SM00382">
    <property type="entry name" value="AAA"/>
    <property type="match status" value="1"/>
</dbReference>
<dbReference type="PROSITE" id="PS00211">
    <property type="entry name" value="ABC_TRANSPORTER_1"/>
    <property type="match status" value="1"/>
</dbReference>
<dbReference type="GO" id="GO:0022857">
    <property type="term" value="F:transmembrane transporter activity"/>
    <property type="evidence" value="ECO:0007669"/>
    <property type="project" value="UniProtKB-ARBA"/>
</dbReference>
<evidence type="ECO:0000313" key="6">
    <source>
        <dbReference type="EMBL" id="MBU2689859.1"/>
    </source>
</evidence>
<dbReference type="InterPro" id="IPR027417">
    <property type="entry name" value="P-loop_NTPase"/>
</dbReference>
<feature type="domain" description="ABC transporter" evidence="5">
    <location>
        <begin position="2"/>
        <end position="241"/>
    </location>
</feature>
<dbReference type="GO" id="GO:0005524">
    <property type="term" value="F:ATP binding"/>
    <property type="evidence" value="ECO:0007669"/>
    <property type="project" value="UniProtKB-KW"/>
</dbReference>
<evidence type="ECO:0000256" key="2">
    <source>
        <dbReference type="ARBA" id="ARBA00022448"/>
    </source>
</evidence>
<dbReference type="AlphaFoldDB" id="A0A948W4Z6"/>
<dbReference type="GO" id="GO:0016887">
    <property type="term" value="F:ATP hydrolysis activity"/>
    <property type="evidence" value="ECO:0007669"/>
    <property type="project" value="InterPro"/>
</dbReference>
<sequence>MIEASAIIKIYRAGSTSVAALQGVDLCVGDGEFIAIMGTSGSGKSTLMNILGCLDRPTKGEYRLDGIPVHKMKPDEMAAVRNEKIGFVFQGFNLLSRTSAQENVELPLLYDRTHRMKNPREAAADALAQVGLGDRKHHDPNQLSGGEQQRVAVARAIVSRPAILMADEPTGNLDSKTTVEILDLFKELNNQGMTILMVTHEWDVAQRARRIIEMCDGRIVSDKSRSHEKALPSHLCLSIKEPDRGGWICES</sequence>
<accession>A0A948W4Z6</accession>
<dbReference type="InterPro" id="IPR003593">
    <property type="entry name" value="AAA+_ATPase"/>
</dbReference>
<dbReference type="PROSITE" id="PS50893">
    <property type="entry name" value="ABC_TRANSPORTER_2"/>
    <property type="match status" value="1"/>
</dbReference>
<keyword evidence="2" id="KW-0813">Transport</keyword>
<protein>
    <submittedName>
        <fullName evidence="6">ABC transporter ATP-binding protein</fullName>
    </submittedName>
</protein>
<dbReference type="InterPro" id="IPR003439">
    <property type="entry name" value="ABC_transporter-like_ATP-bd"/>
</dbReference>
<keyword evidence="4 6" id="KW-0067">ATP-binding</keyword>
<dbReference type="Proteomes" id="UP000777784">
    <property type="component" value="Unassembled WGS sequence"/>
</dbReference>
<dbReference type="Gene3D" id="3.40.50.300">
    <property type="entry name" value="P-loop containing nucleotide triphosphate hydrolases"/>
    <property type="match status" value="1"/>
</dbReference>
<evidence type="ECO:0000313" key="7">
    <source>
        <dbReference type="Proteomes" id="UP000777784"/>
    </source>
</evidence>
<dbReference type="FunFam" id="3.40.50.300:FF:000032">
    <property type="entry name" value="Export ABC transporter ATP-binding protein"/>
    <property type="match status" value="1"/>
</dbReference>
<dbReference type="GO" id="GO:0098796">
    <property type="term" value="C:membrane protein complex"/>
    <property type="evidence" value="ECO:0007669"/>
    <property type="project" value="UniProtKB-ARBA"/>
</dbReference>
<name>A0A948W4Z6_UNCEI</name>
<dbReference type="PANTHER" id="PTHR42798">
    <property type="entry name" value="LIPOPROTEIN-RELEASING SYSTEM ATP-BINDING PROTEIN LOLD"/>
    <property type="match status" value="1"/>
</dbReference>
<dbReference type="EMBL" id="JAHJDP010000019">
    <property type="protein sequence ID" value="MBU2689859.1"/>
    <property type="molecule type" value="Genomic_DNA"/>
</dbReference>
<comment type="caution">
    <text evidence="6">The sequence shown here is derived from an EMBL/GenBank/DDBJ whole genome shotgun (WGS) entry which is preliminary data.</text>
</comment>
<proteinExistence type="inferred from homology"/>
<comment type="similarity">
    <text evidence="1">Belongs to the ABC transporter superfamily.</text>
</comment>
<dbReference type="InterPro" id="IPR017911">
    <property type="entry name" value="MacB-like_ATP-bd"/>
</dbReference>
<keyword evidence="3" id="KW-0547">Nucleotide-binding</keyword>
<dbReference type="PANTHER" id="PTHR42798:SF2">
    <property type="entry name" value="ABC TRANSPORTER ATP-BINDING PROTEIN MG467-RELATED"/>
    <property type="match status" value="1"/>
</dbReference>
<reference evidence="6" key="1">
    <citation type="submission" date="2021-05" db="EMBL/GenBank/DDBJ databases">
        <title>Energy efficiency and biological interactions define the core microbiome of deep oligotrophic groundwater.</title>
        <authorList>
            <person name="Mehrshad M."/>
            <person name="Lopez-Fernandez M."/>
            <person name="Bell E."/>
            <person name="Bernier-Latmani R."/>
            <person name="Bertilsson S."/>
            <person name="Dopson M."/>
        </authorList>
    </citation>
    <scope>NUCLEOTIDE SEQUENCE</scope>
    <source>
        <strain evidence="6">Modern_marine.mb.64</strain>
    </source>
</reference>
<gene>
    <name evidence="6" type="ORF">KJ970_02950</name>
</gene>
<dbReference type="InterPro" id="IPR017871">
    <property type="entry name" value="ABC_transporter-like_CS"/>
</dbReference>
<organism evidence="6 7">
    <name type="scientific">Eiseniibacteriota bacterium</name>
    <dbReference type="NCBI Taxonomy" id="2212470"/>
    <lineage>
        <taxon>Bacteria</taxon>
        <taxon>Candidatus Eiseniibacteriota</taxon>
    </lineage>
</organism>
<evidence type="ECO:0000256" key="4">
    <source>
        <dbReference type="ARBA" id="ARBA00022840"/>
    </source>
</evidence>
<dbReference type="Pfam" id="PF00005">
    <property type="entry name" value="ABC_tran"/>
    <property type="match status" value="1"/>
</dbReference>
<evidence type="ECO:0000256" key="3">
    <source>
        <dbReference type="ARBA" id="ARBA00022741"/>
    </source>
</evidence>
<dbReference type="CDD" id="cd03255">
    <property type="entry name" value="ABC_MJ0796_LolCDE_FtsE"/>
    <property type="match status" value="1"/>
</dbReference>
<evidence type="ECO:0000259" key="5">
    <source>
        <dbReference type="PROSITE" id="PS50893"/>
    </source>
</evidence>